<gene>
    <name evidence="3" type="ORF">SAMN04487947_3815</name>
</gene>
<dbReference type="Gene3D" id="1.10.287.1490">
    <property type="match status" value="1"/>
</dbReference>
<feature type="compositionally biased region" description="Low complexity" evidence="2">
    <location>
        <begin position="162"/>
        <end position="175"/>
    </location>
</feature>
<evidence type="ECO:0000313" key="3">
    <source>
        <dbReference type="EMBL" id="SFR71257.1"/>
    </source>
</evidence>
<dbReference type="Proteomes" id="UP000198531">
    <property type="component" value="Unassembled WGS sequence"/>
</dbReference>
<protein>
    <submittedName>
        <fullName evidence="3">Uncharacterized protein</fullName>
    </submittedName>
</protein>
<evidence type="ECO:0000256" key="2">
    <source>
        <dbReference type="SAM" id="MobiDB-lite"/>
    </source>
</evidence>
<feature type="region of interest" description="Disordered" evidence="2">
    <location>
        <begin position="230"/>
        <end position="260"/>
    </location>
</feature>
<organism evidence="3 4">
    <name type="scientific">Halogeometricum rufum</name>
    <dbReference type="NCBI Taxonomy" id="553469"/>
    <lineage>
        <taxon>Archaea</taxon>
        <taxon>Methanobacteriati</taxon>
        <taxon>Methanobacteriota</taxon>
        <taxon>Stenosarchaea group</taxon>
        <taxon>Halobacteria</taxon>
        <taxon>Halobacteriales</taxon>
        <taxon>Haloferacaceae</taxon>
        <taxon>Halogeometricum</taxon>
    </lineage>
</organism>
<feature type="compositionally biased region" description="Acidic residues" evidence="2">
    <location>
        <begin position="287"/>
        <end position="323"/>
    </location>
</feature>
<keyword evidence="1" id="KW-0175">Coiled coil</keyword>
<feature type="region of interest" description="Disordered" evidence="2">
    <location>
        <begin position="111"/>
        <end position="209"/>
    </location>
</feature>
<accession>A0A1I6IX06</accession>
<dbReference type="AlphaFoldDB" id="A0A1I6IX06"/>
<keyword evidence="4" id="KW-1185">Reference proteome</keyword>
<feature type="compositionally biased region" description="Acidic residues" evidence="2">
    <location>
        <begin position="188"/>
        <end position="209"/>
    </location>
</feature>
<dbReference type="RefSeq" id="WP_089810632.1">
    <property type="nucleotide sequence ID" value="NZ_FOYT01000005.1"/>
</dbReference>
<evidence type="ECO:0000256" key="1">
    <source>
        <dbReference type="SAM" id="Coils"/>
    </source>
</evidence>
<reference evidence="4" key="1">
    <citation type="submission" date="2016-10" db="EMBL/GenBank/DDBJ databases">
        <authorList>
            <person name="Varghese N."/>
            <person name="Submissions S."/>
        </authorList>
    </citation>
    <scope>NUCLEOTIDE SEQUENCE [LARGE SCALE GENOMIC DNA]</scope>
    <source>
        <strain evidence="4">CGMCC 1.7736</strain>
    </source>
</reference>
<dbReference type="OrthoDB" id="242713at2157"/>
<dbReference type="SUPFAM" id="SSF57997">
    <property type="entry name" value="Tropomyosin"/>
    <property type="match status" value="1"/>
</dbReference>
<feature type="region of interest" description="Disordered" evidence="2">
    <location>
        <begin position="278"/>
        <end position="323"/>
    </location>
</feature>
<sequence>MSRESDVGGPVYVSNGDVQVEKSFVADEFPVPAIKFRITSDSEESAHVRIVDQIPDDFPMEGVGFHPDFESDNWAAYKDHRVEYERTLEPNESVETVYGVRLDKVSEADSFLTEPVLERPPVPKEDDEHDDDGVEDILGEDRSQLVRDALQGNGNLGDPEADAAAAEDAAGAVLEAEADTGSDPLADPLDEAQADADDVPVEAVDETGPEEVQAAVEDGASAADIEAAFDGADDEGAGPRDLSAETTPAITRSGETEAEAADAAVEADAAAVAETVPDAADVADGADAAEADEGEPADADEGVAADAESVDPDETGADADDYVDIGDSVADADDADASAAAAASGSVAAALAAELRAGDVPEEDVEVLRTELDFGLPRSADVRIRRLQAKMDDLQAYSDALAEFIDEEGTGQELVDGLRREVEALDEELDTFGDDLAAVEAGLDDAESDRADIRDDVSTLEGDLAALDERVEDTAQQLSDVDDRASEAVAGVEELNSTLDDRVEAVNEDIEELSEDLSQTASAAAGLDEELGEVREDIADLDGEIVSTRESLADDVAAVRSDLDELDEVNARIESLEDDIEVLMQFRDRLNDAFGPGE</sequence>
<name>A0A1I6IX06_9EURY</name>
<proteinExistence type="predicted"/>
<feature type="coiled-coil region" evidence="1">
    <location>
        <begin position="415"/>
        <end position="593"/>
    </location>
</feature>
<evidence type="ECO:0000313" key="4">
    <source>
        <dbReference type="Proteomes" id="UP000198531"/>
    </source>
</evidence>
<dbReference type="STRING" id="553469.SAMN04487947_3815"/>
<feature type="compositionally biased region" description="Acidic residues" evidence="2">
    <location>
        <begin position="127"/>
        <end position="138"/>
    </location>
</feature>
<dbReference type="EMBL" id="FOYT01000005">
    <property type="protein sequence ID" value="SFR71257.1"/>
    <property type="molecule type" value="Genomic_DNA"/>
</dbReference>